<dbReference type="SUPFAM" id="SSF55729">
    <property type="entry name" value="Acyl-CoA N-acyltransferases (Nat)"/>
    <property type="match status" value="2"/>
</dbReference>
<keyword evidence="1 4" id="KW-0808">Transferase</keyword>
<evidence type="ECO:0000256" key="2">
    <source>
        <dbReference type="ARBA" id="ARBA00023315"/>
    </source>
</evidence>
<name>A0ABV9DCW6_9MICO</name>
<dbReference type="Proteomes" id="UP001595955">
    <property type="component" value="Unassembled WGS sequence"/>
</dbReference>
<reference evidence="5" key="1">
    <citation type="journal article" date="2019" name="Int. J. Syst. Evol. Microbiol.">
        <title>The Global Catalogue of Microorganisms (GCM) 10K type strain sequencing project: providing services to taxonomists for standard genome sequencing and annotation.</title>
        <authorList>
            <consortium name="The Broad Institute Genomics Platform"/>
            <consortium name="The Broad Institute Genome Sequencing Center for Infectious Disease"/>
            <person name="Wu L."/>
            <person name="Ma J."/>
        </authorList>
    </citation>
    <scope>NUCLEOTIDE SEQUENCE [LARGE SCALE GENOMIC DNA]</scope>
    <source>
        <strain evidence="5">JCM 3369</strain>
    </source>
</reference>
<dbReference type="RefSeq" id="WP_122824217.1">
    <property type="nucleotide sequence ID" value="NZ_CP033325.1"/>
</dbReference>
<dbReference type="InterPro" id="IPR000182">
    <property type="entry name" value="GNAT_dom"/>
</dbReference>
<keyword evidence="5" id="KW-1185">Reference proteome</keyword>
<accession>A0ABV9DCW6</accession>
<evidence type="ECO:0000313" key="4">
    <source>
        <dbReference type="EMBL" id="MFC4555885.1"/>
    </source>
</evidence>
<feature type="domain" description="N-acetyltransferase" evidence="3">
    <location>
        <begin position="13"/>
        <end position="168"/>
    </location>
</feature>
<dbReference type="Pfam" id="PF00583">
    <property type="entry name" value="Acetyltransf_1"/>
    <property type="match status" value="1"/>
</dbReference>
<gene>
    <name evidence="4" type="ORF">ACFO3F_11560</name>
</gene>
<organism evidence="4 5">
    <name type="scientific">Georgenia faecalis</name>
    <dbReference type="NCBI Taxonomy" id="2483799"/>
    <lineage>
        <taxon>Bacteria</taxon>
        <taxon>Bacillati</taxon>
        <taxon>Actinomycetota</taxon>
        <taxon>Actinomycetes</taxon>
        <taxon>Micrococcales</taxon>
        <taxon>Bogoriellaceae</taxon>
        <taxon>Georgenia</taxon>
    </lineage>
</organism>
<sequence length="332" mass="36868">MTLPALPSTALGLTWRPITPDDVPAWHELVRAIEDVDDPGERYTAEDLRDQLTDGSWKDPSADTLMGVDADGVPRAFGHVEVRPGDTRAVRAFCWGGVHPQWRGRGIGRDVLAWQERRGREKIAAAGKDVPSRILVHADEHVGTHRRLLEAAGFRLVRWYLEMTRPLDDAHPAPDVALGGGLRLVPYTDDLSERVRHAHNEAFADHWGSEPRSREDWERASVGGRTFRPQWSFVVLDGDEVAGYTLASAYEQDWAAQGYRSGWTDALGVRRAWRRRGIAPALLAASMRAFRADGMERADLAVDAENPSGALRLYTGLGFTAARRSTAYAKDC</sequence>
<evidence type="ECO:0000256" key="1">
    <source>
        <dbReference type="ARBA" id="ARBA00022679"/>
    </source>
</evidence>
<dbReference type="InterPro" id="IPR016181">
    <property type="entry name" value="Acyl_CoA_acyltransferase"/>
</dbReference>
<keyword evidence="2 4" id="KW-0012">Acyltransferase</keyword>
<feature type="domain" description="N-acetyltransferase" evidence="3">
    <location>
        <begin position="182"/>
        <end position="332"/>
    </location>
</feature>
<dbReference type="PANTHER" id="PTHR43877">
    <property type="entry name" value="AMINOALKYLPHOSPHONATE N-ACETYLTRANSFERASE-RELATED-RELATED"/>
    <property type="match status" value="1"/>
</dbReference>
<dbReference type="EMBL" id="JBHSGF010000007">
    <property type="protein sequence ID" value="MFC4555885.1"/>
    <property type="molecule type" value="Genomic_DNA"/>
</dbReference>
<comment type="caution">
    <text evidence="4">The sequence shown here is derived from an EMBL/GenBank/DDBJ whole genome shotgun (WGS) entry which is preliminary data.</text>
</comment>
<proteinExistence type="predicted"/>
<dbReference type="GO" id="GO:0016746">
    <property type="term" value="F:acyltransferase activity"/>
    <property type="evidence" value="ECO:0007669"/>
    <property type="project" value="UniProtKB-KW"/>
</dbReference>
<dbReference type="PROSITE" id="PS51186">
    <property type="entry name" value="GNAT"/>
    <property type="match status" value="2"/>
</dbReference>
<dbReference type="CDD" id="cd04301">
    <property type="entry name" value="NAT_SF"/>
    <property type="match status" value="1"/>
</dbReference>
<evidence type="ECO:0000259" key="3">
    <source>
        <dbReference type="PROSITE" id="PS51186"/>
    </source>
</evidence>
<evidence type="ECO:0000313" key="5">
    <source>
        <dbReference type="Proteomes" id="UP001595955"/>
    </source>
</evidence>
<dbReference type="Gene3D" id="3.40.630.30">
    <property type="match status" value="1"/>
</dbReference>
<dbReference type="EC" id="2.3.1.-" evidence="4"/>
<protein>
    <submittedName>
        <fullName evidence="4">GNAT family N-acetyltransferase</fullName>
        <ecNumber evidence="4">2.3.1.-</ecNumber>
    </submittedName>
</protein>
<dbReference type="InterPro" id="IPR050832">
    <property type="entry name" value="Bact_Acetyltransf"/>
</dbReference>